<sequence>MDAMHAILDRFPMRALEILRRSQRDPRLRSICGDYAEAASALRHWEGMAGDLHPTTREYRSFVGELENEILGRLDEPGD</sequence>
<dbReference type="RefSeq" id="WP_200609735.1">
    <property type="nucleotide sequence ID" value="NZ_JAEHHL010000006.1"/>
</dbReference>
<evidence type="ECO:0000313" key="2">
    <source>
        <dbReference type="Proteomes" id="UP000655420"/>
    </source>
</evidence>
<name>A0A8J7M868_9RHOB</name>
<dbReference type="Proteomes" id="UP000655420">
    <property type="component" value="Unassembled WGS sequence"/>
</dbReference>
<proteinExistence type="predicted"/>
<reference evidence="1" key="1">
    <citation type="submission" date="2020-12" db="EMBL/GenBank/DDBJ databases">
        <title>Bacterial taxonomy.</title>
        <authorList>
            <person name="Pan X."/>
        </authorList>
    </citation>
    <scope>NUCLEOTIDE SEQUENCE</scope>
    <source>
        <strain evidence="1">M0105</strain>
    </source>
</reference>
<organism evidence="1 2">
    <name type="scientific">Thermohalobaculum xanthum</name>
    <dbReference type="NCBI Taxonomy" id="2753746"/>
    <lineage>
        <taxon>Bacteria</taxon>
        <taxon>Pseudomonadati</taxon>
        <taxon>Pseudomonadota</taxon>
        <taxon>Alphaproteobacteria</taxon>
        <taxon>Rhodobacterales</taxon>
        <taxon>Paracoccaceae</taxon>
        <taxon>Thermohalobaculum</taxon>
    </lineage>
</organism>
<keyword evidence="2" id="KW-1185">Reference proteome</keyword>
<protein>
    <submittedName>
        <fullName evidence="1">Uncharacterized protein</fullName>
    </submittedName>
</protein>
<comment type="caution">
    <text evidence="1">The sequence shown here is derived from an EMBL/GenBank/DDBJ whole genome shotgun (WGS) entry which is preliminary data.</text>
</comment>
<gene>
    <name evidence="1" type="ORF">H0I76_10005</name>
</gene>
<dbReference type="EMBL" id="JAEHHL010000006">
    <property type="protein sequence ID" value="MBK0399525.1"/>
    <property type="molecule type" value="Genomic_DNA"/>
</dbReference>
<evidence type="ECO:0000313" key="1">
    <source>
        <dbReference type="EMBL" id="MBK0399525.1"/>
    </source>
</evidence>
<accession>A0A8J7M868</accession>
<dbReference type="AlphaFoldDB" id="A0A8J7M868"/>